<feature type="non-terminal residue" evidence="2">
    <location>
        <position position="72"/>
    </location>
</feature>
<evidence type="ECO:0000313" key="2">
    <source>
        <dbReference type="EMBL" id="MBN3053826.1"/>
    </source>
</evidence>
<evidence type="ECO:0000256" key="1">
    <source>
        <dbReference type="SAM" id="Phobius"/>
    </source>
</evidence>
<dbReference type="Gene3D" id="1.20.1250.20">
    <property type="entry name" value="MFS general substrate transporter like domains"/>
    <property type="match status" value="1"/>
</dbReference>
<dbReference type="SUPFAM" id="SSF103473">
    <property type="entry name" value="MFS general substrate transporter"/>
    <property type="match status" value="1"/>
</dbReference>
<organism evidence="2 3">
    <name type="scientific">Pectobacterium brasiliense</name>
    <dbReference type="NCBI Taxonomy" id="180957"/>
    <lineage>
        <taxon>Bacteria</taxon>
        <taxon>Pseudomonadati</taxon>
        <taxon>Pseudomonadota</taxon>
        <taxon>Gammaproteobacteria</taxon>
        <taxon>Enterobacterales</taxon>
        <taxon>Pectobacteriaceae</taxon>
        <taxon>Pectobacterium</taxon>
    </lineage>
</organism>
<reference evidence="2" key="1">
    <citation type="submission" date="2020-07" db="EMBL/GenBank/DDBJ databases">
        <title>A pangenomic view of the genus Pectobacterium provides insights into genome organization, phylogeny, and virulence.</title>
        <authorList>
            <person name="Jonkheer E."/>
            <person name="Brankovics B."/>
            <person name="Houwers I."/>
            <person name="Van Der Wolf J."/>
            <person name="Bonants P."/>
            <person name="Vreeburg R."/>
            <person name="Bollema R."/>
            <person name="De Haan J."/>
            <person name="Berke L."/>
            <person name="De Ridder D."/>
            <person name="Smit S."/>
            <person name="Van Der Lee T.A.J."/>
        </authorList>
    </citation>
    <scope>NUCLEOTIDE SEQUENCE</scope>
    <source>
        <strain evidence="2">NAK:433</strain>
    </source>
</reference>
<gene>
    <name evidence="2" type="ORF">H4F45_20690</name>
</gene>
<keyword evidence="1" id="KW-1133">Transmembrane helix</keyword>
<dbReference type="GO" id="GO:0005351">
    <property type="term" value="F:carbohydrate:proton symporter activity"/>
    <property type="evidence" value="ECO:0007669"/>
    <property type="project" value="InterPro"/>
</dbReference>
<dbReference type="InterPro" id="IPR036259">
    <property type="entry name" value="MFS_trans_sf"/>
</dbReference>
<dbReference type="EMBL" id="JACGEP010000120">
    <property type="protein sequence ID" value="MBN3053826.1"/>
    <property type="molecule type" value="Genomic_DNA"/>
</dbReference>
<dbReference type="PRINTS" id="PR00174">
    <property type="entry name" value="LACYSMPORT"/>
</dbReference>
<keyword evidence="1" id="KW-0472">Membrane</keyword>
<sequence>MSRPVSYGDVGLVYSFTAVVAVCVQPLFGFISDKIIYRKHLMWMLAIIITIFAPYWIFVFSPLLKFNIILGA</sequence>
<dbReference type="InterPro" id="IPR000576">
    <property type="entry name" value="LacY/RafB_perm_fam"/>
</dbReference>
<feature type="transmembrane region" description="Helical" evidence="1">
    <location>
        <begin position="12"/>
        <end position="31"/>
    </location>
</feature>
<protein>
    <submittedName>
        <fullName evidence="2">MFS transporter</fullName>
    </submittedName>
</protein>
<feature type="transmembrane region" description="Helical" evidence="1">
    <location>
        <begin position="43"/>
        <end position="64"/>
    </location>
</feature>
<dbReference type="AlphaFoldDB" id="A0AAE3BGN7"/>
<dbReference type="RefSeq" id="WP_205560165.1">
    <property type="nucleotide sequence ID" value="NZ_JACGEP010000120.1"/>
</dbReference>
<dbReference type="GO" id="GO:0016020">
    <property type="term" value="C:membrane"/>
    <property type="evidence" value="ECO:0007669"/>
    <property type="project" value="InterPro"/>
</dbReference>
<accession>A0AAE3BGN7</accession>
<name>A0AAE3BGN7_9GAMM</name>
<proteinExistence type="predicted"/>
<dbReference type="Pfam" id="PF01306">
    <property type="entry name" value="LacY_symp"/>
    <property type="match status" value="1"/>
</dbReference>
<comment type="caution">
    <text evidence="2">The sequence shown here is derived from an EMBL/GenBank/DDBJ whole genome shotgun (WGS) entry which is preliminary data.</text>
</comment>
<dbReference type="Proteomes" id="UP000768524">
    <property type="component" value="Unassembled WGS sequence"/>
</dbReference>
<keyword evidence="1" id="KW-0812">Transmembrane</keyword>
<evidence type="ECO:0000313" key="3">
    <source>
        <dbReference type="Proteomes" id="UP000768524"/>
    </source>
</evidence>